<evidence type="ECO:0000313" key="4">
    <source>
        <dbReference type="EMBL" id="TKA39003.1"/>
    </source>
</evidence>
<dbReference type="Proteomes" id="UP001175353">
    <property type="component" value="Unassembled WGS sequence"/>
</dbReference>
<feature type="region of interest" description="Disordered" evidence="1">
    <location>
        <begin position="21"/>
        <end position="67"/>
    </location>
</feature>
<accession>A0A4U0UT59</accession>
<dbReference type="Proteomes" id="UP000310066">
    <property type="component" value="Unassembled WGS sequence"/>
</dbReference>
<organism evidence="4 5">
    <name type="scientific">Friedmanniomyces endolithicus</name>
    <dbReference type="NCBI Taxonomy" id="329885"/>
    <lineage>
        <taxon>Eukaryota</taxon>
        <taxon>Fungi</taxon>
        <taxon>Dikarya</taxon>
        <taxon>Ascomycota</taxon>
        <taxon>Pezizomycotina</taxon>
        <taxon>Dothideomycetes</taxon>
        <taxon>Dothideomycetidae</taxon>
        <taxon>Mycosphaerellales</taxon>
        <taxon>Teratosphaeriaceae</taxon>
        <taxon>Friedmanniomyces</taxon>
    </lineage>
</organism>
<gene>
    <name evidence="4" type="ORF">B0A54_09600</name>
    <name evidence="3" type="ORF">LTR91_024820</name>
</gene>
<dbReference type="AlphaFoldDB" id="A0A4U0UT59"/>
<keyword evidence="2" id="KW-0472">Membrane</keyword>
<proteinExistence type="predicted"/>
<reference evidence="3" key="2">
    <citation type="submission" date="2023-06" db="EMBL/GenBank/DDBJ databases">
        <title>Black Yeasts Isolated from many extreme environments.</title>
        <authorList>
            <person name="Coleine C."/>
            <person name="Stajich J.E."/>
            <person name="Selbmann L."/>
        </authorList>
    </citation>
    <scope>NUCLEOTIDE SEQUENCE</scope>
    <source>
        <strain evidence="3">CCFEE 5200</strain>
    </source>
</reference>
<keyword evidence="6" id="KW-1185">Reference proteome</keyword>
<keyword evidence="2" id="KW-1133">Transmembrane helix</keyword>
<evidence type="ECO:0000256" key="2">
    <source>
        <dbReference type="SAM" id="Phobius"/>
    </source>
</evidence>
<reference evidence="4 5" key="1">
    <citation type="submission" date="2017-03" db="EMBL/GenBank/DDBJ databases">
        <title>Genomes of endolithic fungi from Antarctica.</title>
        <authorList>
            <person name="Coleine C."/>
            <person name="Masonjones S."/>
            <person name="Stajich J.E."/>
        </authorList>
    </citation>
    <scope>NUCLEOTIDE SEQUENCE [LARGE SCALE GENOMIC DNA]</scope>
    <source>
        <strain evidence="4 5">CCFEE 5311</strain>
    </source>
</reference>
<sequence>MAALRPLRSLVPRASLTRHSKQLLPTRLRLPHLRHASTTTPPPKPRLLEKPDRFNPPSHGARMRTKPKYYGAPLSHHERTAQKTRRYPHMMPPEGSFMFYFLTDRTIHLFITLGILLSLVGAIWYKDFLTQTPYTDLLPPNSMLFAHPIAFFRRWAEVYGMHVSYISAQTAERRRAKMEDVTKRSEYRKVHGIGQEEGVFGNWTAKSEREVMGPAFREGEGQGVGQAVAVRDASPVAVPATATAAGGEAQEGFLDFDGKQQPASKKWFGIW</sequence>
<dbReference type="STRING" id="329885.A0A4U0UT59"/>
<protein>
    <submittedName>
        <fullName evidence="4">Uncharacterized protein</fullName>
    </submittedName>
</protein>
<comment type="caution">
    <text evidence="4">The sequence shown here is derived from an EMBL/GenBank/DDBJ whole genome shotgun (WGS) entry which is preliminary data.</text>
</comment>
<keyword evidence="2" id="KW-0812">Transmembrane</keyword>
<evidence type="ECO:0000256" key="1">
    <source>
        <dbReference type="SAM" id="MobiDB-lite"/>
    </source>
</evidence>
<feature type="transmembrane region" description="Helical" evidence="2">
    <location>
        <begin position="107"/>
        <end position="125"/>
    </location>
</feature>
<evidence type="ECO:0000313" key="5">
    <source>
        <dbReference type="Proteomes" id="UP000310066"/>
    </source>
</evidence>
<dbReference type="EMBL" id="JAUJLE010000669">
    <property type="protein sequence ID" value="KAK0951720.1"/>
    <property type="molecule type" value="Genomic_DNA"/>
</dbReference>
<name>A0A4U0UT59_9PEZI</name>
<evidence type="ECO:0000313" key="3">
    <source>
        <dbReference type="EMBL" id="KAK0951720.1"/>
    </source>
</evidence>
<dbReference type="EMBL" id="NAJP01000041">
    <property type="protein sequence ID" value="TKA39003.1"/>
    <property type="molecule type" value="Genomic_DNA"/>
</dbReference>
<dbReference type="OrthoDB" id="5397827at2759"/>
<evidence type="ECO:0000313" key="6">
    <source>
        <dbReference type="Proteomes" id="UP001175353"/>
    </source>
</evidence>